<accession>A0A0A8Z1R6</accession>
<reference evidence="1" key="2">
    <citation type="journal article" date="2015" name="Data Brief">
        <title>Shoot transcriptome of the giant reed, Arundo donax.</title>
        <authorList>
            <person name="Barrero R.A."/>
            <person name="Guerrero F.D."/>
            <person name="Moolhuijzen P."/>
            <person name="Goolsby J.A."/>
            <person name="Tidwell J."/>
            <person name="Bellgard S.E."/>
            <person name="Bellgard M.I."/>
        </authorList>
    </citation>
    <scope>NUCLEOTIDE SEQUENCE</scope>
    <source>
        <tissue evidence="1">Shoot tissue taken approximately 20 cm above the soil surface</tissue>
    </source>
</reference>
<name>A0A0A8Z1R6_ARUDO</name>
<dbReference type="EMBL" id="GBRH01267225">
    <property type="protein sequence ID" value="JAD30670.1"/>
    <property type="molecule type" value="Transcribed_RNA"/>
</dbReference>
<protein>
    <submittedName>
        <fullName evidence="1">Uncharacterized protein</fullName>
    </submittedName>
</protein>
<dbReference type="AlphaFoldDB" id="A0A0A8Z1R6"/>
<organism evidence="1">
    <name type="scientific">Arundo donax</name>
    <name type="common">Giant reed</name>
    <name type="synonym">Donax arundinaceus</name>
    <dbReference type="NCBI Taxonomy" id="35708"/>
    <lineage>
        <taxon>Eukaryota</taxon>
        <taxon>Viridiplantae</taxon>
        <taxon>Streptophyta</taxon>
        <taxon>Embryophyta</taxon>
        <taxon>Tracheophyta</taxon>
        <taxon>Spermatophyta</taxon>
        <taxon>Magnoliopsida</taxon>
        <taxon>Liliopsida</taxon>
        <taxon>Poales</taxon>
        <taxon>Poaceae</taxon>
        <taxon>PACMAD clade</taxon>
        <taxon>Arundinoideae</taxon>
        <taxon>Arundineae</taxon>
        <taxon>Arundo</taxon>
    </lineage>
</organism>
<sequence length="53" mass="6401">MGTCSFFQWSLDLCVNHYQCTVFLFSFLRGYQCSFACQDKDYKVKKHYHLHLL</sequence>
<reference evidence="1" key="1">
    <citation type="submission" date="2014-09" db="EMBL/GenBank/DDBJ databases">
        <authorList>
            <person name="Magalhaes I.L.F."/>
            <person name="Oliveira U."/>
            <person name="Santos F.R."/>
            <person name="Vidigal T.H.D.A."/>
            <person name="Brescovit A.D."/>
            <person name="Santos A.J."/>
        </authorList>
    </citation>
    <scope>NUCLEOTIDE SEQUENCE</scope>
    <source>
        <tissue evidence="1">Shoot tissue taken approximately 20 cm above the soil surface</tissue>
    </source>
</reference>
<evidence type="ECO:0000313" key="1">
    <source>
        <dbReference type="EMBL" id="JAD30670.1"/>
    </source>
</evidence>
<proteinExistence type="predicted"/>